<reference evidence="2" key="2">
    <citation type="journal article" date="2015" name="Data Brief">
        <title>Shoot transcriptome of the giant reed, Arundo donax.</title>
        <authorList>
            <person name="Barrero R.A."/>
            <person name="Guerrero F.D."/>
            <person name="Moolhuijzen P."/>
            <person name="Goolsby J.A."/>
            <person name="Tidwell J."/>
            <person name="Bellgard S.E."/>
            <person name="Bellgard M.I."/>
        </authorList>
    </citation>
    <scope>NUCLEOTIDE SEQUENCE</scope>
    <source>
        <tissue evidence="2">Shoot tissue taken approximately 20 cm above the soil surface</tissue>
    </source>
</reference>
<dbReference type="AlphaFoldDB" id="A0A0A8YZT8"/>
<feature type="compositionally biased region" description="Polar residues" evidence="1">
    <location>
        <begin position="1"/>
        <end position="15"/>
    </location>
</feature>
<evidence type="ECO:0000256" key="1">
    <source>
        <dbReference type="SAM" id="MobiDB-lite"/>
    </source>
</evidence>
<evidence type="ECO:0000313" key="2">
    <source>
        <dbReference type="EMBL" id="JAD32644.1"/>
    </source>
</evidence>
<proteinExistence type="predicted"/>
<accession>A0A0A8YZT8</accession>
<dbReference type="PROSITE" id="PS51257">
    <property type="entry name" value="PROKAR_LIPOPROTEIN"/>
    <property type="match status" value="1"/>
</dbReference>
<sequence length="26" mass="2711">MAWRRNGSSSWNATMASCPGPASPST</sequence>
<dbReference type="EMBL" id="GBRH01265251">
    <property type="protein sequence ID" value="JAD32644.1"/>
    <property type="molecule type" value="Transcribed_RNA"/>
</dbReference>
<feature type="region of interest" description="Disordered" evidence="1">
    <location>
        <begin position="1"/>
        <end position="26"/>
    </location>
</feature>
<name>A0A0A8YZT8_ARUDO</name>
<organism evidence="2">
    <name type="scientific">Arundo donax</name>
    <name type="common">Giant reed</name>
    <name type="synonym">Donax arundinaceus</name>
    <dbReference type="NCBI Taxonomy" id="35708"/>
    <lineage>
        <taxon>Eukaryota</taxon>
        <taxon>Viridiplantae</taxon>
        <taxon>Streptophyta</taxon>
        <taxon>Embryophyta</taxon>
        <taxon>Tracheophyta</taxon>
        <taxon>Spermatophyta</taxon>
        <taxon>Magnoliopsida</taxon>
        <taxon>Liliopsida</taxon>
        <taxon>Poales</taxon>
        <taxon>Poaceae</taxon>
        <taxon>PACMAD clade</taxon>
        <taxon>Arundinoideae</taxon>
        <taxon>Arundineae</taxon>
        <taxon>Arundo</taxon>
    </lineage>
</organism>
<protein>
    <submittedName>
        <fullName evidence="2">Uncharacterized protein</fullName>
    </submittedName>
</protein>
<reference evidence="2" key="1">
    <citation type="submission" date="2014-09" db="EMBL/GenBank/DDBJ databases">
        <authorList>
            <person name="Magalhaes I.L.F."/>
            <person name="Oliveira U."/>
            <person name="Santos F.R."/>
            <person name="Vidigal T.H.D.A."/>
            <person name="Brescovit A.D."/>
            <person name="Santos A.J."/>
        </authorList>
    </citation>
    <scope>NUCLEOTIDE SEQUENCE</scope>
    <source>
        <tissue evidence="2">Shoot tissue taken approximately 20 cm above the soil surface</tissue>
    </source>
</reference>